<dbReference type="GO" id="GO:0004185">
    <property type="term" value="F:serine-type carboxypeptidase activity"/>
    <property type="evidence" value="ECO:0007669"/>
    <property type="project" value="InterPro"/>
</dbReference>
<keyword evidence="2" id="KW-0732">Signal</keyword>
<reference evidence="3 4" key="1">
    <citation type="submission" date="2017-09" db="EMBL/GenBank/DDBJ databases">
        <authorList>
            <consortium name="International Durum Wheat Genome Sequencing Consortium (IDWGSC)"/>
            <person name="Milanesi L."/>
        </authorList>
    </citation>
    <scope>NUCLEOTIDE SEQUENCE [LARGE SCALE GENOMIC DNA]</scope>
    <source>
        <strain evidence="4">cv. Svevo</strain>
    </source>
</reference>
<dbReference type="SUPFAM" id="SSF53474">
    <property type="entry name" value="alpha/beta-Hydrolases"/>
    <property type="match status" value="1"/>
</dbReference>
<dbReference type="PANTHER" id="PTHR11802:SF491">
    <property type="entry name" value="OS04G0321700 PROTEIN"/>
    <property type="match status" value="1"/>
</dbReference>
<dbReference type="Pfam" id="PF00450">
    <property type="entry name" value="Peptidase_S10"/>
    <property type="match status" value="1"/>
</dbReference>
<name>A0A9R0RGH3_TRITD</name>
<organism evidence="3 4">
    <name type="scientific">Triticum turgidum subsp. durum</name>
    <name type="common">Durum wheat</name>
    <name type="synonym">Triticum durum</name>
    <dbReference type="NCBI Taxonomy" id="4567"/>
    <lineage>
        <taxon>Eukaryota</taxon>
        <taxon>Viridiplantae</taxon>
        <taxon>Streptophyta</taxon>
        <taxon>Embryophyta</taxon>
        <taxon>Tracheophyta</taxon>
        <taxon>Spermatophyta</taxon>
        <taxon>Magnoliopsida</taxon>
        <taxon>Liliopsida</taxon>
        <taxon>Poales</taxon>
        <taxon>Poaceae</taxon>
        <taxon>BOP clade</taxon>
        <taxon>Pooideae</taxon>
        <taxon>Triticodae</taxon>
        <taxon>Triticeae</taxon>
        <taxon>Triticinae</taxon>
        <taxon>Triticum</taxon>
    </lineage>
</organism>
<dbReference type="GO" id="GO:0006508">
    <property type="term" value="P:proteolysis"/>
    <property type="evidence" value="ECO:0007669"/>
    <property type="project" value="InterPro"/>
</dbReference>
<evidence type="ECO:0000256" key="2">
    <source>
        <dbReference type="SAM" id="SignalP"/>
    </source>
</evidence>
<gene>
    <name evidence="3" type="ORF">TRITD_3Av1G075930</name>
</gene>
<dbReference type="PANTHER" id="PTHR11802">
    <property type="entry name" value="SERINE PROTEASE FAMILY S10 SERINE CARBOXYPEPTIDASE"/>
    <property type="match status" value="1"/>
</dbReference>
<comment type="similarity">
    <text evidence="1">Belongs to the peptidase S10 family.</text>
</comment>
<dbReference type="EMBL" id="LT934115">
    <property type="protein sequence ID" value="VAH59661.1"/>
    <property type="molecule type" value="Genomic_DNA"/>
</dbReference>
<dbReference type="Gramene" id="TRITD3Av1G075930.9">
    <property type="protein sequence ID" value="TRITD3Av1G075930.9"/>
    <property type="gene ID" value="TRITD3Av1G075930"/>
</dbReference>
<evidence type="ECO:0008006" key="5">
    <source>
        <dbReference type="Google" id="ProtNLM"/>
    </source>
</evidence>
<dbReference type="InterPro" id="IPR001563">
    <property type="entry name" value="Peptidase_S10"/>
</dbReference>
<dbReference type="Gene3D" id="3.40.50.1820">
    <property type="entry name" value="alpha/beta hydrolase"/>
    <property type="match status" value="1"/>
</dbReference>
<proteinExistence type="inferred from homology"/>
<dbReference type="InterPro" id="IPR029058">
    <property type="entry name" value="AB_hydrolase_fold"/>
</dbReference>
<dbReference type="GO" id="GO:0019748">
    <property type="term" value="P:secondary metabolic process"/>
    <property type="evidence" value="ECO:0007669"/>
    <property type="project" value="TreeGrafter"/>
</dbReference>
<dbReference type="GO" id="GO:0016747">
    <property type="term" value="F:acyltransferase activity, transferring groups other than amino-acyl groups"/>
    <property type="evidence" value="ECO:0007669"/>
    <property type="project" value="TreeGrafter"/>
</dbReference>
<protein>
    <recommendedName>
        <fullName evidence="5">Carboxypeptidase</fullName>
    </recommendedName>
</protein>
<sequence length="168" mass="18340">MASTPSLILLALLLPLIPLAIAAPEKHLVTHLPGFDSALPSKHYVGYITVDESNGRRLFYYLVLSERDPAIDPVVLWLNGGPGCSSFDGFVYENGPFNFERGSTPGGLPKLQLNPYSWSKVSSMMYLDSPAGVGMSYSLNNDYKTGDLKTAADAHIFLSFFEGRISSF</sequence>
<evidence type="ECO:0000313" key="4">
    <source>
        <dbReference type="Proteomes" id="UP000324705"/>
    </source>
</evidence>
<evidence type="ECO:0000313" key="3">
    <source>
        <dbReference type="EMBL" id="VAH59661.1"/>
    </source>
</evidence>
<dbReference type="AlphaFoldDB" id="A0A9R0RGH3"/>
<feature type="signal peptide" evidence="2">
    <location>
        <begin position="1"/>
        <end position="22"/>
    </location>
</feature>
<dbReference type="Proteomes" id="UP000324705">
    <property type="component" value="Chromosome 3A"/>
</dbReference>
<accession>A0A9R0RGH3</accession>
<keyword evidence="4" id="KW-1185">Reference proteome</keyword>
<feature type="chain" id="PRO_5040172166" description="Carboxypeptidase" evidence="2">
    <location>
        <begin position="23"/>
        <end position="168"/>
    </location>
</feature>
<evidence type="ECO:0000256" key="1">
    <source>
        <dbReference type="ARBA" id="ARBA00009431"/>
    </source>
</evidence>